<feature type="region of interest" description="Disordered" evidence="1">
    <location>
        <begin position="171"/>
        <end position="203"/>
    </location>
</feature>
<dbReference type="RefSeq" id="WP_382917922.1">
    <property type="nucleotide sequence ID" value="NZ_JBHXOF010000035.1"/>
</dbReference>
<name>A0ABW6ETE1_9ACTN</name>
<feature type="region of interest" description="Disordered" evidence="1">
    <location>
        <begin position="41"/>
        <end position="68"/>
    </location>
</feature>
<accession>A0ABW6ETE1</accession>
<feature type="compositionally biased region" description="Pro residues" evidence="1">
    <location>
        <begin position="182"/>
        <end position="195"/>
    </location>
</feature>
<dbReference type="EMBL" id="JBHXOF010000035">
    <property type="protein sequence ID" value="MFD4217654.1"/>
    <property type="molecule type" value="Genomic_DNA"/>
</dbReference>
<organism evidence="2 3">
    <name type="scientific">Streptomyces sindenensis</name>
    <dbReference type="NCBI Taxonomy" id="67363"/>
    <lineage>
        <taxon>Bacteria</taxon>
        <taxon>Bacillati</taxon>
        <taxon>Actinomycetota</taxon>
        <taxon>Actinomycetes</taxon>
        <taxon>Kitasatosporales</taxon>
        <taxon>Streptomycetaceae</taxon>
        <taxon>Streptomyces</taxon>
    </lineage>
</organism>
<evidence type="ECO:0000313" key="3">
    <source>
        <dbReference type="Proteomes" id="UP001598251"/>
    </source>
</evidence>
<feature type="compositionally biased region" description="Basic and acidic residues" evidence="1">
    <location>
        <begin position="54"/>
        <end position="67"/>
    </location>
</feature>
<reference evidence="2 3" key="1">
    <citation type="submission" date="2024-09" db="EMBL/GenBank/DDBJ databases">
        <title>The Natural Products Discovery Center: Release of the First 8490 Sequenced Strains for Exploring Actinobacteria Biosynthetic Diversity.</title>
        <authorList>
            <person name="Kalkreuter E."/>
            <person name="Kautsar S.A."/>
            <person name="Yang D."/>
            <person name="Bader C.D."/>
            <person name="Teijaro C.N."/>
            <person name="Fluegel L."/>
            <person name="Davis C.M."/>
            <person name="Simpson J.R."/>
            <person name="Lauterbach L."/>
            <person name="Steele A.D."/>
            <person name="Gui C."/>
            <person name="Meng S."/>
            <person name="Li G."/>
            <person name="Viehrig K."/>
            <person name="Ye F."/>
            <person name="Su P."/>
            <person name="Kiefer A.F."/>
            <person name="Nichols A."/>
            <person name="Cepeda A.J."/>
            <person name="Yan W."/>
            <person name="Fan B."/>
            <person name="Jiang Y."/>
            <person name="Adhikari A."/>
            <person name="Zheng C.-J."/>
            <person name="Schuster L."/>
            <person name="Cowan T.M."/>
            <person name="Smanski M.J."/>
            <person name="Chevrette M.G."/>
            <person name="De Carvalho L.P.S."/>
            <person name="Shen B."/>
        </authorList>
    </citation>
    <scope>NUCLEOTIDE SEQUENCE [LARGE SCALE GENOMIC DNA]</scope>
    <source>
        <strain evidence="2 3">NPDC058546</strain>
    </source>
</reference>
<sequence>MSDDTPTVEVLAEDFEDLKATVYGFASQLEHNTKKVNELATAVASGDGQDGDGESGKDKGKEKEKPKTPPFILWLPGDKYADELAALAGWVRDLLVPTYFGEVSSSATWCARWWEHPAAVARLHAAWLAWQELTNPETCGLTGPSVWHRDHLDPMLAQLRAADGPFAGCMTNPDRPQHTVLPVPPVDPAPAPPVVAEPEAANA</sequence>
<evidence type="ECO:0000256" key="1">
    <source>
        <dbReference type="SAM" id="MobiDB-lite"/>
    </source>
</evidence>
<keyword evidence="3" id="KW-1185">Reference proteome</keyword>
<proteinExistence type="predicted"/>
<dbReference type="Pfam" id="PF16259">
    <property type="entry name" value="DUF4913"/>
    <property type="match status" value="1"/>
</dbReference>
<dbReference type="Proteomes" id="UP001598251">
    <property type="component" value="Unassembled WGS sequence"/>
</dbReference>
<gene>
    <name evidence="2" type="ORF">ACFWSS_32790</name>
</gene>
<protein>
    <submittedName>
        <fullName evidence="2">DUF4913 domain-containing protein</fullName>
    </submittedName>
</protein>
<evidence type="ECO:0000313" key="2">
    <source>
        <dbReference type="EMBL" id="MFD4217654.1"/>
    </source>
</evidence>
<dbReference type="InterPro" id="IPR032584">
    <property type="entry name" value="DUF4913"/>
</dbReference>
<comment type="caution">
    <text evidence="2">The sequence shown here is derived from an EMBL/GenBank/DDBJ whole genome shotgun (WGS) entry which is preliminary data.</text>
</comment>